<accession>A0A2Z6LM38</accession>
<gene>
    <name evidence="2" type="ORF">TSUD_233720</name>
</gene>
<reference evidence="3" key="1">
    <citation type="journal article" date="2017" name="Front. Plant Sci.">
        <title>Climate Clever Clovers: New Paradigm to Reduce the Environmental Footprint of Ruminants by Breeding Low Methanogenic Forages Utilizing Haplotype Variation.</title>
        <authorList>
            <person name="Kaur P."/>
            <person name="Appels R."/>
            <person name="Bayer P.E."/>
            <person name="Keeble-Gagnere G."/>
            <person name="Wang J."/>
            <person name="Hirakawa H."/>
            <person name="Shirasawa K."/>
            <person name="Vercoe P."/>
            <person name="Stefanova K."/>
            <person name="Durmic Z."/>
            <person name="Nichols P."/>
            <person name="Revell C."/>
            <person name="Isobe S.N."/>
            <person name="Edwards D."/>
            <person name="Erskine W."/>
        </authorList>
    </citation>
    <scope>NUCLEOTIDE SEQUENCE [LARGE SCALE GENOMIC DNA]</scope>
    <source>
        <strain evidence="3">cv. Daliak</strain>
    </source>
</reference>
<keyword evidence="3" id="KW-1185">Reference proteome</keyword>
<proteinExistence type="predicted"/>
<organism evidence="2 3">
    <name type="scientific">Trifolium subterraneum</name>
    <name type="common">Subterranean clover</name>
    <dbReference type="NCBI Taxonomy" id="3900"/>
    <lineage>
        <taxon>Eukaryota</taxon>
        <taxon>Viridiplantae</taxon>
        <taxon>Streptophyta</taxon>
        <taxon>Embryophyta</taxon>
        <taxon>Tracheophyta</taxon>
        <taxon>Spermatophyta</taxon>
        <taxon>Magnoliopsida</taxon>
        <taxon>eudicotyledons</taxon>
        <taxon>Gunneridae</taxon>
        <taxon>Pentapetalae</taxon>
        <taxon>rosids</taxon>
        <taxon>fabids</taxon>
        <taxon>Fabales</taxon>
        <taxon>Fabaceae</taxon>
        <taxon>Papilionoideae</taxon>
        <taxon>50 kb inversion clade</taxon>
        <taxon>NPAAA clade</taxon>
        <taxon>Hologalegina</taxon>
        <taxon>IRL clade</taxon>
        <taxon>Trifolieae</taxon>
        <taxon>Trifolium</taxon>
    </lineage>
</organism>
<protein>
    <recommendedName>
        <fullName evidence="1">GT-1/4-like C-terminal domain-containing protein</fullName>
    </recommendedName>
</protein>
<sequence>MSSSNTVPSCLSSFSNTSQILLKLASKRQKRLNLGKSADLGGNPDTIAAGAANVTAGGIPPGNVEGSQSRRGRVISVSWGEYTRQIGIDGTLAAIKEAIRAAFRLRTKRMFWLEDEEQTIRSIDRGMSIGNYTLHIDEGMTIQICQFDEFEDLPIITEDKIFYTQDDFRDF</sequence>
<feature type="domain" description="GT-1/4-like C-terminal" evidence="1">
    <location>
        <begin position="138"/>
        <end position="171"/>
    </location>
</feature>
<evidence type="ECO:0000259" key="1">
    <source>
        <dbReference type="Pfam" id="PF26214"/>
    </source>
</evidence>
<evidence type="ECO:0000313" key="2">
    <source>
        <dbReference type="EMBL" id="GAU16620.1"/>
    </source>
</evidence>
<name>A0A2Z6LM38_TRISU</name>
<dbReference type="Proteomes" id="UP000242715">
    <property type="component" value="Unassembled WGS sequence"/>
</dbReference>
<dbReference type="InterPro" id="IPR058943">
    <property type="entry name" value="GT-1/4_C"/>
</dbReference>
<dbReference type="AlphaFoldDB" id="A0A2Z6LM38"/>
<dbReference type="EMBL" id="DF973161">
    <property type="protein sequence ID" value="GAU16620.1"/>
    <property type="molecule type" value="Genomic_DNA"/>
</dbReference>
<dbReference type="OrthoDB" id="691673at2759"/>
<evidence type="ECO:0000313" key="3">
    <source>
        <dbReference type="Proteomes" id="UP000242715"/>
    </source>
</evidence>
<dbReference type="Pfam" id="PF26214">
    <property type="entry name" value="Ubiquitin_GT-1"/>
    <property type="match status" value="1"/>
</dbReference>